<evidence type="ECO:0000313" key="3">
    <source>
        <dbReference type="EMBL" id="BAK37801.1"/>
    </source>
</evidence>
<keyword evidence="4" id="KW-1185">Reference proteome</keyword>
<dbReference type="OrthoDB" id="668782at2"/>
<dbReference type="Gene3D" id="3.30.70.1060">
    <property type="entry name" value="Dimeric alpha+beta barrel"/>
    <property type="match status" value="1"/>
</dbReference>
<dbReference type="HOGENOM" id="CLU_130902_2_1_11"/>
<evidence type="ECO:0000313" key="4">
    <source>
        <dbReference type="Proteomes" id="UP000007947"/>
    </source>
</evidence>
<dbReference type="InterPro" id="IPR011008">
    <property type="entry name" value="Dimeric_a/b-barrel"/>
</dbReference>
<sequence length="125" mass="13444">MKYLILIHQRRDARQQFRTMPAEVQAAGLQAYLDLNASLVASGEFVSAEALADDSTSTVVTLSADGFVTSDGPFAETKELLAGYYLVDVESRERAIEIATQIPEVAAGAGAVEIRPVMDYSTDGE</sequence>
<dbReference type="PANTHER" id="PTHR35174:SF3">
    <property type="entry name" value="BLL7171 PROTEIN"/>
    <property type="match status" value="1"/>
</dbReference>
<dbReference type="AlphaFoldDB" id="F5XF63"/>
<evidence type="ECO:0000256" key="1">
    <source>
        <dbReference type="ARBA" id="ARBA00007689"/>
    </source>
</evidence>
<dbReference type="STRING" id="1032480.MLP_47870"/>
<evidence type="ECO:0000259" key="2">
    <source>
        <dbReference type="Pfam" id="PF03795"/>
    </source>
</evidence>
<dbReference type="InterPro" id="IPR005545">
    <property type="entry name" value="YCII"/>
</dbReference>
<protein>
    <recommendedName>
        <fullName evidence="2">YCII-related domain-containing protein</fullName>
    </recommendedName>
</protein>
<accession>F5XF63</accession>
<organism evidence="3 4">
    <name type="scientific">Microlunatus phosphovorus (strain ATCC 700054 / DSM 10555 / JCM 9379 / NBRC 101784 / NCIMB 13414 / VKM Ac-1990 / NM-1)</name>
    <dbReference type="NCBI Taxonomy" id="1032480"/>
    <lineage>
        <taxon>Bacteria</taxon>
        <taxon>Bacillati</taxon>
        <taxon>Actinomycetota</taxon>
        <taxon>Actinomycetes</taxon>
        <taxon>Propionibacteriales</taxon>
        <taxon>Propionibacteriaceae</taxon>
        <taxon>Microlunatus</taxon>
    </lineage>
</organism>
<dbReference type="RefSeq" id="WP_013865625.1">
    <property type="nucleotide sequence ID" value="NC_015635.1"/>
</dbReference>
<gene>
    <name evidence="3" type="ordered locus">MLP_47870</name>
</gene>
<dbReference type="EMBL" id="AP012204">
    <property type="protein sequence ID" value="BAK37801.1"/>
    <property type="molecule type" value="Genomic_DNA"/>
</dbReference>
<dbReference type="Pfam" id="PF03795">
    <property type="entry name" value="YCII"/>
    <property type="match status" value="1"/>
</dbReference>
<dbReference type="PANTHER" id="PTHR35174">
    <property type="entry name" value="BLL7171 PROTEIN-RELATED"/>
    <property type="match status" value="1"/>
</dbReference>
<dbReference type="SUPFAM" id="SSF54909">
    <property type="entry name" value="Dimeric alpha+beta barrel"/>
    <property type="match status" value="1"/>
</dbReference>
<comment type="similarity">
    <text evidence="1">Belongs to the YciI family.</text>
</comment>
<dbReference type="eggNOG" id="COG3795">
    <property type="taxonomic scope" value="Bacteria"/>
</dbReference>
<reference evidence="3 4" key="1">
    <citation type="submission" date="2011-05" db="EMBL/GenBank/DDBJ databases">
        <title>Whole genome sequence of Microlunatus phosphovorus NM-1.</title>
        <authorList>
            <person name="Hosoyama A."/>
            <person name="Sasaki K."/>
            <person name="Harada T."/>
            <person name="Igarashi R."/>
            <person name="Kawakoshi A."/>
            <person name="Sasagawa M."/>
            <person name="Fukada J."/>
            <person name="Nakamura S."/>
            <person name="Katano Y."/>
            <person name="Hanada S."/>
            <person name="Kamagata Y."/>
            <person name="Nakamura N."/>
            <person name="Yamazaki S."/>
            <person name="Fujita N."/>
        </authorList>
    </citation>
    <scope>NUCLEOTIDE SEQUENCE [LARGE SCALE GENOMIC DNA]</scope>
    <source>
        <strain evidence="4">ATCC 700054 / DSM 10555 / JCM 9379 / NBRC 101784 / NCIMB 13414 / VKM Ac-1990 / NM-1</strain>
    </source>
</reference>
<dbReference type="KEGG" id="mph:MLP_47870"/>
<proteinExistence type="inferred from homology"/>
<name>F5XF63_MICPN</name>
<dbReference type="Proteomes" id="UP000007947">
    <property type="component" value="Chromosome"/>
</dbReference>
<feature type="domain" description="YCII-related" evidence="2">
    <location>
        <begin position="1"/>
        <end position="119"/>
    </location>
</feature>